<comment type="caution">
    <text evidence="3">The sequence shown here is derived from an EMBL/GenBank/DDBJ whole genome shotgun (WGS) entry which is preliminary data.</text>
</comment>
<gene>
    <name evidence="3" type="ORF">DS909_22440</name>
</gene>
<dbReference type="EMBL" id="QOCE01000053">
    <property type="protein sequence ID" value="RBW49648.1"/>
    <property type="molecule type" value="Genomic_DNA"/>
</dbReference>
<proteinExistence type="predicted"/>
<keyword evidence="1" id="KW-1133">Transmembrane helix</keyword>
<dbReference type="RefSeq" id="WP_113825817.1">
    <property type="nucleotide sequence ID" value="NZ_QOCE01000053.1"/>
</dbReference>
<dbReference type="AlphaFoldDB" id="A0A366WHV6"/>
<evidence type="ECO:0000313" key="4">
    <source>
        <dbReference type="Proteomes" id="UP000252706"/>
    </source>
</evidence>
<organism evidence="3 4">
    <name type="scientific">Phaeobacter gallaeciensis</name>
    <dbReference type="NCBI Taxonomy" id="60890"/>
    <lineage>
        <taxon>Bacteria</taxon>
        <taxon>Pseudomonadati</taxon>
        <taxon>Pseudomonadota</taxon>
        <taxon>Alphaproteobacteria</taxon>
        <taxon>Rhodobacterales</taxon>
        <taxon>Roseobacteraceae</taxon>
        <taxon>Phaeobacter</taxon>
    </lineage>
</organism>
<dbReference type="OrthoDB" id="7907064at2"/>
<evidence type="ECO:0000256" key="1">
    <source>
        <dbReference type="SAM" id="Phobius"/>
    </source>
</evidence>
<keyword evidence="1" id="KW-0472">Membrane</keyword>
<accession>A0A366WHV6</accession>
<sequence length="178" mass="20076">MKRHLKNYLRKLRYSEAGNATIEFVIVFPLMVGLLLSGFELGFVSLHQGMLERAVDITVRDIKLGTGAQLQHDAIKQTICERAQFIKNCDENMRLEMIQQNPRVGIFIPSTADCTDKSEEVKPVRSFENGQSNDLMILRACVKISPIFPTSTLGRKISDNADKQYALVAMSAFVQEPR</sequence>
<protein>
    <submittedName>
        <fullName evidence="3">Pilus assembly protein</fullName>
    </submittedName>
</protein>
<name>A0A366WHV6_9RHOB</name>
<evidence type="ECO:0000259" key="2">
    <source>
        <dbReference type="Pfam" id="PF07811"/>
    </source>
</evidence>
<evidence type="ECO:0000313" key="3">
    <source>
        <dbReference type="EMBL" id="RBW49648.1"/>
    </source>
</evidence>
<dbReference type="Pfam" id="PF07811">
    <property type="entry name" value="TadE"/>
    <property type="match status" value="1"/>
</dbReference>
<reference evidence="3 4" key="1">
    <citation type="submission" date="2018-07" db="EMBL/GenBank/DDBJ databases">
        <title>Modular assembly of carbohydrate-degrading microbial communities in the ocean.</title>
        <authorList>
            <person name="Enke T.N."/>
            <person name="Datta M.S."/>
            <person name="Schwartzman J.A."/>
            <person name="Cermak N."/>
            <person name="Schmitz D.A."/>
            <person name="Barrere J."/>
            <person name="Cordero O.X."/>
        </authorList>
    </citation>
    <scope>NUCLEOTIDE SEQUENCE [LARGE SCALE GENOMIC DNA]</scope>
    <source>
        <strain evidence="3 4">C3M10</strain>
    </source>
</reference>
<feature type="domain" description="TadE-like" evidence="2">
    <location>
        <begin position="18"/>
        <end position="60"/>
    </location>
</feature>
<keyword evidence="1" id="KW-0812">Transmembrane</keyword>
<feature type="transmembrane region" description="Helical" evidence="1">
    <location>
        <begin position="21"/>
        <end position="44"/>
    </location>
</feature>
<dbReference type="Proteomes" id="UP000252706">
    <property type="component" value="Unassembled WGS sequence"/>
</dbReference>
<dbReference type="InterPro" id="IPR012495">
    <property type="entry name" value="TadE-like_dom"/>
</dbReference>